<evidence type="ECO:0000259" key="2">
    <source>
        <dbReference type="PROSITE" id="PS01148"/>
    </source>
</evidence>
<sequence length="93" mass="9459">MNGVEPGRTAEAGEDAELAAELVIDARGTRCPMPVILAARAATTLAAGTVIQVLATDPAAAADLPAWCRMRGHTVIGIEHADGLVGCRVRLGG</sequence>
<comment type="caution">
    <text evidence="3">The sequence shown here is derived from an EMBL/GenBank/DDBJ whole genome shotgun (WGS) entry which is preliminary data.</text>
</comment>
<dbReference type="PANTHER" id="PTHR33279:SF2">
    <property type="entry name" value="SULFUR CARRIER PROTEIN TUSA"/>
    <property type="match status" value="1"/>
</dbReference>
<proteinExistence type="inferred from homology"/>
<dbReference type="Pfam" id="PF01206">
    <property type="entry name" value="TusA"/>
    <property type="match status" value="1"/>
</dbReference>
<dbReference type="InterPro" id="IPR001455">
    <property type="entry name" value="TusA-like"/>
</dbReference>
<dbReference type="EMBL" id="BAAAPN010000011">
    <property type="protein sequence ID" value="GAA1746740.1"/>
    <property type="molecule type" value="Genomic_DNA"/>
</dbReference>
<dbReference type="SUPFAM" id="SSF64307">
    <property type="entry name" value="SirA-like"/>
    <property type="match status" value="1"/>
</dbReference>
<evidence type="ECO:0000313" key="4">
    <source>
        <dbReference type="Proteomes" id="UP001501475"/>
    </source>
</evidence>
<keyword evidence="4" id="KW-1185">Reference proteome</keyword>
<dbReference type="CDD" id="cd00291">
    <property type="entry name" value="SirA_YedF_YeeD"/>
    <property type="match status" value="1"/>
</dbReference>
<dbReference type="PROSITE" id="PS01148">
    <property type="entry name" value="UPF0033"/>
    <property type="match status" value="1"/>
</dbReference>
<accession>A0ABN2K3X8</accession>
<evidence type="ECO:0000313" key="3">
    <source>
        <dbReference type="EMBL" id="GAA1746740.1"/>
    </source>
</evidence>
<evidence type="ECO:0000256" key="1">
    <source>
        <dbReference type="ARBA" id="ARBA00008984"/>
    </source>
</evidence>
<gene>
    <name evidence="3" type="ORF">GCM10009810_04210</name>
</gene>
<reference evidence="3 4" key="1">
    <citation type="journal article" date="2019" name="Int. J. Syst. Evol. Microbiol.">
        <title>The Global Catalogue of Microorganisms (GCM) 10K type strain sequencing project: providing services to taxonomists for standard genome sequencing and annotation.</title>
        <authorList>
            <consortium name="The Broad Institute Genomics Platform"/>
            <consortium name="The Broad Institute Genome Sequencing Center for Infectious Disease"/>
            <person name="Wu L."/>
            <person name="Ma J."/>
        </authorList>
    </citation>
    <scope>NUCLEOTIDE SEQUENCE [LARGE SCALE GENOMIC DNA]</scope>
    <source>
        <strain evidence="3 4">JCM 15591</strain>
    </source>
</reference>
<feature type="domain" description="UPF0033" evidence="2">
    <location>
        <begin position="24"/>
        <end position="48"/>
    </location>
</feature>
<name>A0ABN2K3X8_9MICO</name>
<protein>
    <recommendedName>
        <fullName evidence="2">UPF0033 domain-containing protein</fullName>
    </recommendedName>
</protein>
<dbReference type="Gene3D" id="3.30.110.40">
    <property type="entry name" value="TusA-like domain"/>
    <property type="match status" value="1"/>
</dbReference>
<organism evidence="3 4">
    <name type="scientific">Nostocoides vanveenii</name>
    <dbReference type="NCBI Taxonomy" id="330835"/>
    <lineage>
        <taxon>Bacteria</taxon>
        <taxon>Bacillati</taxon>
        <taxon>Actinomycetota</taxon>
        <taxon>Actinomycetes</taxon>
        <taxon>Micrococcales</taxon>
        <taxon>Intrasporangiaceae</taxon>
        <taxon>Nostocoides</taxon>
    </lineage>
</organism>
<dbReference type="Proteomes" id="UP001501475">
    <property type="component" value="Unassembled WGS sequence"/>
</dbReference>
<comment type="similarity">
    <text evidence="1">Belongs to the sulfur carrier protein TusA family.</text>
</comment>
<dbReference type="PANTHER" id="PTHR33279">
    <property type="entry name" value="SULFUR CARRIER PROTEIN YEDF-RELATED"/>
    <property type="match status" value="1"/>
</dbReference>
<dbReference type="InterPro" id="IPR036868">
    <property type="entry name" value="TusA-like_sf"/>
</dbReference>